<evidence type="ECO:0000313" key="3">
    <source>
        <dbReference type="EMBL" id="PWA96578.1"/>
    </source>
</evidence>
<dbReference type="Proteomes" id="UP000245207">
    <property type="component" value="Unassembled WGS sequence"/>
</dbReference>
<evidence type="ECO:0000256" key="2">
    <source>
        <dbReference type="SAM" id="Phobius"/>
    </source>
</evidence>
<dbReference type="PANTHER" id="PTHR35771:SF3">
    <property type="entry name" value="TRANSMEMBRANE PROTEIN"/>
    <property type="match status" value="1"/>
</dbReference>
<sequence>MFEFEDELIIIDSYRIPWLIWIQLLAMFLLVIIIYYFTTESDDDHNQFTASPSVGGVSFANPSIISSGGGDAKVRENEIIETGTSTGEVVQRARKSNAQRSEGSSTMDDGNMIFEHSHHPCNFLGLAKQAFLKCLGIDSTPESTTRKHEKSD</sequence>
<dbReference type="OrthoDB" id="1653570at2759"/>
<keyword evidence="2" id="KW-0472">Membrane</keyword>
<keyword evidence="4" id="KW-1185">Reference proteome</keyword>
<keyword evidence="2" id="KW-0812">Transmembrane</keyword>
<dbReference type="EMBL" id="PKPP01000170">
    <property type="protein sequence ID" value="PWA96578.1"/>
    <property type="molecule type" value="Genomic_DNA"/>
</dbReference>
<dbReference type="PANTHER" id="PTHR35771">
    <property type="entry name" value="TRANSMEMBRANE PROTEIN-RELATED"/>
    <property type="match status" value="1"/>
</dbReference>
<dbReference type="AlphaFoldDB" id="A0A2U1QF17"/>
<reference evidence="3 4" key="1">
    <citation type="journal article" date="2018" name="Mol. Plant">
        <title>The genome of Artemisia annua provides insight into the evolution of Asteraceae family and artemisinin biosynthesis.</title>
        <authorList>
            <person name="Shen Q."/>
            <person name="Zhang L."/>
            <person name="Liao Z."/>
            <person name="Wang S."/>
            <person name="Yan T."/>
            <person name="Shi P."/>
            <person name="Liu M."/>
            <person name="Fu X."/>
            <person name="Pan Q."/>
            <person name="Wang Y."/>
            <person name="Lv Z."/>
            <person name="Lu X."/>
            <person name="Zhang F."/>
            <person name="Jiang W."/>
            <person name="Ma Y."/>
            <person name="Chen M."/>
            <person name="Hao X."/>
            <person name="Li L."/>
            <person name="Tang Y."/>
            <person name="Lv G."/>
            <person name="Zhou Y."/>
            <person name="Sun X."/>
            <person name="Brodelius P.E."/>
            <person name="Rose J.K.C."/>
            <person name="Tang K."/>
        </authorList>
    </citation>
    <scope>NUCLEOTIDE SEQUENCE [LARGE SCALE GENOMIC DNA]</scope>
    <source>
        <strain evidence="4">cv. Huhao1</strain>
        <tissue evidence="3">Leaf</tissue>
    </source>
</reference>
<evidence type="ECO:0000256" key="1">
    <source>
        <dbReference type="SAM" id="MobiDB-lite"/>
    </source>
</evidence>
<protein>
    <submittedName>
        <fullName evidence="3">Uncharacterized protein</fullName>
    </submittedName>
</protein>
<evidence type="ECO:0000313" key="4">
    <source>
        <dbReference type="Proteomes" id="UP000245207"/>
    </source>
</evidence>
<name>A0A2U1QF17_ARTAN</name>
<feature type="transmembrane region" description="Helical" evidence="2">
    <location>
        <begin position="20"/>
        <end position="38"/>
    </location>
</feature>
<organism evidence="3 4">
    <name type="scientific">Artemisia annua</name>
    <name type="common">Sweet wormwood</name>
    <dbReference type="NCBI Taxonomy" id="35608"/>
    <lineage>
        <taxon>Eukaryota</taxon>
        <taxon>Viridiplantae</taxon>
        <taxon>Streptophyta</taxon>
        <taxon>Embryophyta</taxon>
        <taxon>Tracheophyta</taxon>
        <taxon>Spermatophyta</taxon>
        <taxon>Magnoliopsida</taxon>
        <taxon>eudicotyledons</taxon>
        <taxon>Gunneridae</taxon>
        <taxon>Pentapetalae</taxon>
        <taxon>asterids</taxon>
        <taxon>campanulids</taxon>
        <taxon>Asterales</taxon>
        <taxon>Asteraceae</taxon>
        <taxon>Asteroideae</taxon>
        <taxon>Anthemideae</taxon>
        <taxon>Artemisiinae</taxon>
        <taxon>Artemisia</taxon>
    </lineage>
</organism>
<feature type="compositionally biased region" description="Polar residues" evidence="1">
    <location>
        <begin position="98"/>
        <end position="108"/>
    </location>
</feature>
<gene>
    <name evidence="3" type="ORF">CTI12_AA038460</name>
</gene>
<keyword evidence="2" id="KW-1133">Transmembrane helix</keyword>
<feature type="region of interest" description="Disordered" evidence="1">
    <location>
        <begin position="81"/>
        <end position="109"/>
    </location>
</feature>
<comment type="caution">
    <text evidence="3">The sequence shown here is derived from an EMBL/GenBank/DDBJ whole genome shotgun (WGS) entry which is preliminary data.</text>
</comment>
<accession>A0A2U1QF17</accession>
<proteinExistence type="predicted"/>